<protein>
    <submittedName>
        <fullName evidence="2">Uncharacterized protein</fullName>
    </submittedName>
</protein>
<dbReference type="Pfam" id="PF19075">
    <property type="entry name" value="DUF5771"/>
    <property type="match status" value="1"/>
</dbReference>
<dbReference type="EMBL" id="MN739517">
    <property type="protein sequence ID" value="QHT09843.1"/>
    <property type="molecule type" value="Genomic_DNA"/>
</dbReference>
<sequence>MNPKSCKRGFIMRKSYSKKSRTPIKRSCVRSKRLRSRRIKPLKVIPILRSGSLGKYGYAVHETERSRHIALKKALRKYGFSSVIKKLNTVRILSKNTNSIIYKRDIRYLENKYMSRSGSRRSKVKTSKIVNRSIKKSSKSSFKLGK</sequence>
<evidence type="ECO:0000313" key="2">
    <source>
        <dbReference type="EMBL" id="QHT09843.1"/>
    </source>
</evidence>
<accession>A0A6C0D054</accession>
<feature type="region of interest" description="Disordered" evidence="1">
    <location>
        <begin position="117"/>
        <end position="146"/>
    </location>
</feature>
<organism evidence="2">
    <name type="scientific">viral metagenome</name>
    <dbReference type="NCBI Taxonomy" id="1070528"/>
    <lineage>
        <taxon>unclassified sequences</taxon>
        <taxon>metagenomes</taxon>
        <taxon>organismal metagenomes</taxon>
    </lineage>
</organism>
<dbReference type="InterPro" id="IPR043905">
    <property type="entry name" value="DUF5771"/>
</dbReference>
<reference evidence="2" key="1">
    <citation type="journal article" date="2020" name="Nature">
        <title>Giant virus diversity and host interactions through global metagenomics.</title>
        <authorList>
            <person name="Schulz F."/>
            <person name="Roux S."/>
            <person name="Paez-Espino D."/>
            <person name="Jungbluth S."/>
            <person name="Walsh D.A."/>
            <person name="Denef V.J."/>
            <person name="McMahon K.D."/>
            <person name="Konstantinidis K.T."/>
            <person name="Eloe-Fadrosh E.A."/>
            <person name="Kyrpides N.C."/>
            <person name="Woyke T."/>
        </authorList>
    </citation>
    <scope>NUCLEOTIDE SEQUENCE</scope>
    <source>
        <strain evidence="2">GVMAG-M-3300023174-102</strain>
    </source>
</reference>
<dbReference type="AlphaFoldDB" id="A0A6C0D054"/>
<name>A0A6C0D054_9ZZZZ</name>
<evidence type="ECO:0000256" key="1">
    <source>
        <dbReference type="SAM" id="MobiDB-lite"/>
    </source>
</evidence>
<proteinExistence type="predicted"/>